<feature type="transmembrane region" description="Helical" evidence="9">
    <location>
        <begin position="114"/>
        <end position="133"/>
    </location>
</feature>
<dbReference type="PRINTS" id="PR00949">
    <property type="entry name" value="TYPE3IMAPROT"/>
</dbReference>
<dbReference type="Pfam" id="PF00771">
    <property type="entry name" value="FHIPEP"/>
    <property type="match status" value="2"/>
</dbReference>
<dbReference type="STRING" id="1005048.CFU_4343"/>
<gene>
    <name evidence="10" type="primary">hrcV</name>
    <name evidence="10" type="ordered locus">CFU_4343</name>
</gene>
<keyword evidence="4" id="KW-1003">Cell membrane</keyword>
<comment type="similarity">
    <text evidence="2">Belongs to the FHIPEP (flagella/HR/invasion proteins export pore) family.</text>
</comment>
<keyword evidence="8 9" id="KW-0472">Membrane</keyword>
<comment type="subcellular location">
    <subcellularLocation>
        <location evidence="1">Cell inner membrane</location>
        <topology evidence="1">Multi-pass membrane protein</topology>
    </subcellularLocation>
</comment>
<dbReference type="KEGG" id="cfu:CFU_4343"/>
<keyword evidence="3" id="KW-0813">Transport</keyword>
<evidence type="ECO:0000256" key="5">
    <source>
        <dbReference type="ARBA" id="ARBA00022519"/>
    </source>
</evidence>
<reference evidence="10 11" key="5">
    <citation type="journal article" date="2011" name="ISME J.">
        <title>Dual transcriptional profiling of a bacterial/fungal confrontation: Collimonas fungivorans versus Aspergillus niger.</title>
        <authorList>
            <person name="Mela F."/>
            <person name="Fritsche K."/>
            <person name="de Boer W."/>
            <person name="van Veen J.A."/>
            <person name="de Graaff L.H."/>
            <person name="van den Berg M."/>
            <person name="Leveau J.H."/>
        </authorList>
    </citation>
    <scope>NUCLEOTIDE SEQUENCE [LARGE SCALE GENOMIC DNA]</scope>
    <source>
        <strain evidence="10 11">Ter331</strain>
    </source>
</reference>
<dbReference type="InterPro" id="IPR042194">
    <property type="entry name" value="FHIPEP_1"/>
</dbReference>
<dbReference type="eggNOG" id="COG4789">
    <property type="taxonomic scope" value="Bacteria"/>
</dbReference>
<feature type="transmembrane region" description="Helical" evidence="9">
    <location>
        <begin position="38"/>
        <end position="61"/>
    </location>
</feature>
<organism evidence="10 11">
    <name type="scientific">Collimonas fungivorans (strain Ter331)</name>
    <dbReference type="NCBI Taxonomy" id="1005048"/>
    <lineage>
        <taxon>Bacteria</taxon>
        <taxon>Pseudomonadati</taxon>
        <taxon>Pseudomonadota</taxon>
        <taxon>Betaproteobacteria</taxon>
        <taxon>Burkholderiales</taxon>
        <taxon>Oxalobacteraceae</taxon>
        <taxon>Collimonas</taxon>
    </lineage>
</organism>
<keyword evidence="5" id="KW-0997">Cell inner membrane</keyword>
<sequence>MKEIYMKSSRLFNISGEVGIVALVMAVIALMILPLPTFLIDMLLGLNITISIVLLMVTMYIPSATSLSAFPSLLLFTTLFRLSLNIASTKSILLNAEAGHIIESFGELVVGGNLVVGLVVFLIIATVQFIVIAKGSERVAEVGARFTLDAMPGKQMSIDADVKAGNISVDDARQRRALLAIESQLHGGMDGAMKFVKGDAIAGLVITMVNILAGMVIGVSYHGMSAGEAANRFSVLSIGDAMVSQIPSLLISVAAGILITRVADEHSRPRSLGMDIASQLSTNSNALFSASAMLCGFALVPGFPTTLFLVLAAAIFAGGYSLRRKQQQSKPDSGTELSALLTDGVKGGAPSIAQHAPAFAVPLSIRLSKKLSGRLAEAALNQALNDIRLRLVEELGLPFPRTAVWTAHDLPGLSYQILLQEVPLAPVEMPESVSQREKALADDVFDSLRREAHLFVGLQETQWILDRVGAEYPGLVAEVQKVSTVPKIAEVFRRLLEEQVPIRNIRAILESLVAWGAKEKDVLMLTEYVRGDLGRFIAHRATAGTGKMQAIMLEADVEQTIRQAIKPTPAGNFLTLEPQQIDALLESVQSAIGNEPAAGLAVVTAMDIRRYFRRMIEQGFPALQVYSFQELGADVELQPVGVVNL</sequence>
<feature type="transmembrane region" description="Helical" evidence="9">
    <location>
        <begin position="12"/>
        <end position="32"/>
    </location>
</feature>
<dbReference type="Gene3D" id="3.40.30.60">
    <property type="entry name" value="FHIPEP family, domain 1"/>
    <property type="match status" value="1"/>
</dbReference>
<dbReference type="PANTHER" id="PTHR30161:SF2">
    <property type="entry name" value="INVASION PROTEIN INVA"/>
    <property type="match status" value="1"/>
</dbReference>
<reference evidence="10 11" key="1">
    <citation type="journal article" date="2004" name="Environ. Microbiol.">
        <title>Phylogeny-function analysis of (meta)genomic libraries: screening for expression of ribosomal RNA genes by large-insert library fluorescent in situ hybridization (LIL-FISH).</title>
        <authorList>
            <person name="Leveau J.H."/>
            <person name="Gerards S."/>
            <person name="de Boer W."/>
            <person name="van Veen J.A."/>
        </authorList>
    </citation>
    <scope>NUCLEOTIDE SEQUENCE [LARGE SCALE GENOMIC DNA]</scope>
    <source>
        <strain evidence="10 11">Ter331</strain>
    </source>
</reference>
<evidence type="ECO:0000313" key="10">
    <source>
        <dbReference type="EMBL" id="AEK64164.1"/>
    </source>
</evidence>
<evidence type="ECO:0000256" key="7">
    <source>
        <dbReference type="ARBA" id="ARBA00022989"/>
    </source>
</evidence>
<reference evidence="10 11" key="2">
    <citation type="journal article" date="2006" name="J. Microbiol. Methods">
        <title>Genomic flank-sequencing of plasposon insertion sites for rapid identification of functional genes.</title>
        <authorList>
            <person name="Leveau J.H."/>
            <person name="Gerards S."/>
            <person name="Fritsche K."/>
            <person name="Zondag G."/>
            <person name="van Veen J.A."/>
        </authorList>
    </citation>
    <scope>NUCLEOTIDE SEQUENCE [LARGE SCALE GENOMIC DNA]</scope>
    <source>
        <strain evidence="10 11">Ter331</strain>
    </source>
</reference>
<evidence type="ECO:0000256" key="4">
    <source>
        <dbReference type="ARBA" id="ARBA00022475"/>
    </source>
</evidence>
<feature type="transmembrane region" description="Helical" evidence="9">
    <location>
        <begin position="241"/>
        <end position="259"/>
    </location>
</feature>
<dbReference type="GO" id="GO:0009306">
    <property type="term" value="P:protein secretion"/>
    <property type="evidence" value="ECO:0007669"/>
    <property type="project" value="InterPro"/>
</dbReference>
<dbReference type="InterPro" id="IPR042196">
    <property type="entry name" value="FHIPEP_4"/>
</dbReference>
<dbReference type="PROSITE" id="PS00994">
    <property type="entry name" value="FHIPEP"/>
    <property type="match status" value="1"/>
</dbReference>
<dbReference type="PANTHER" id="PTHR30161">
    <property type="entry name" value="FLAGELLAR EXPORT PROTEIN, MEMBRANE FLHA SUBUNIT-RELATED"/>
    <property type="match status" value="1"/>
</dbReference>
<evidence type="ECO:0000256" key="9">
    <source>
        <dbReference type="SAM" id="Phobius"/>
    </source>
</evidence>
<keyword evidence="7 9" id="KW-1133">Transmembrane helix</keyword>
<evidence type="ECO:0000256" key="3">
    <source>
        <dbReference type="ARBA" id="ARBA00022448"/>
    </source>
</evidence>
<keyword evidence="6 9" id="KW-0812">Transmembrane</keyword>
<feature type="transmembrane region" description="Helical" evidence="9">
    <location>
        <begin position="73"/>
        <end position="94"/>
    </location>
</feature>
<dbReference type="InterPro" id="IPR025505">
    <property type="entry name" value="FHIPEP_CS"/>
</dbReference>
<dbReference type="EMBL" id="CP002745">
    <property type="protein sequence ID" value="AEK64164.1"/>
    <property type="molecule type" value="Genomic_DNA"/>
</dbReference>
<evidence type="ECO:0000256" key="1">
    <source>
        <dbReference type="ARBA" id="ARBA00004429"/>
    </source>
</evidence>
<reference evidence="10 11" key="3">
    <citation type="journal article" date="2008" name="FEMS Microbiol. Ecol.">
        <title>Identification and characterization of genes underlying chitinolysis in Collimonas fungivorans Ter331.</title>
        <authorList>
            <person name="Fritsche K."/>
            <person name="de Boer W."/>
            <person name="Gerards S."/>
            <person name="van den Berg M."/>
            <person name="van Veen J.A."/>
            <person name="Leveau J.H."/>
        </authorList>
    </citation>
    <scope>NUCLEOTIDE SEQUENCE [LARGE SCALE GENOMIC DNA]</scope>
    <source>
        <strain evidence="10 11">Ter331</strain>
    </source>
</reference>
<dbReference type="GO" id="GO:0005886">
    <property type="term" value="C:plasma membrane"/>
    <property type="evidence" value="ECO:0007669"/>
    <property type="project" value="UniProtKB-SubCell"/>
</dbReference>
<keyword evidence="11" id="KW-1185">Reference proteome</keyword>
<name>G0AEF6_COLFT</name>
<dbReference type="AlphaFoldDB" id="G0AEF6"/>
<dbReference type="Proteomes" id="UP000008392">
    <property type="component" value="Chromosome"/>
</dbReference>
<dbReference type="HOGENOM" id="CLU_015346_3_0_4"/>
<dbReference type="InterPro" id="IPR001712">
    <property type="entry name" value="T3SS_FHIPEP"/>
</dbReference>
<accession>G0AEF6</accession>
<protein>
    <submittedName>
        <fullName evidence="10">Type III secretion inner membrane channel protein</fullName>
    </submittedName>
</protein>
<evidence type="ECO:0000313" key="11">
    <source>
        <dbReference type="Proteomes" id="UP000008392"/>
    </source>
</evidence>
<dbReference type="InterPro" id="IPR042193">
    <property type="entry name" value="FHIPEP_3"/>
</dbReference>
<evidence type="ECO:0000256" key="8">
    <source>
        <dbReference type="ARBA" id="ARBA00023136"/>
    </source>
</evidence>
<evidence type="ECO:0000256" key="2">
    <source>
        <dbReference type="ARBA" id="ARBA00008835"/>
    </source>
</evidence>
<proteinExistence type="inferred from homology"/>
<reference evidence="11" key="6">
    <citation type="submission" date="2011-05" db="EMBL/GenBank/DDBJ databases">
        <title>Complete sequence of Collimonas fungivorans Ter331.</title>
        <authorList>
            <person name="Leveau J.H."/>
        </authorList>
    </citation>
    <scope>NUCLEOTIDE SEQUENCE [LARGE SCALE GENOMIC DNA]</scope>
    <source>
        <strain evidence="11">Ter331</strain>
    </source>
</reference>
<dbReference type="PIRSF" id="PIRSF005419">
    <property type="entry name" value="FlhA"/>
    <property type="match status" value="1"/>
</dbReference>
<dbReference type="Gene3D" id="3.40.50.12790">
    <property type="entry name" value="FHIPEP family, domain 4"/>
    <property type="match status" value="1"/>
</dbReference>
<reference evidence="10 11" key="4">
    <citation type="journal article" date="2010" name="Environ. Microbiol.">
        <title>The bacterial genus Collimonas: mycophagy, weathering and other adaptive solutions to life in oligotrophic soil environments.</title>
        <authorList>
            <person name="Leveau J.H."/>
            <person name="Uroz S."/>
            <person name="de Boer W."/>
        </authorList>
    </citation>
    <scope>NUCLEOTIDE SEQUENCE [LARGE SCALE GENOMIC DNA]</scope>
    <source>
        <strain evidence="10 11">Ter331</strain>
    </source>
</reference>
<feature type="transmembrane region" description="Helical" evidence="9">
    <location>
        <begin position="200"/>
        <end position="221"/>
    </location>
</feature>
<dbReference type="Gene3D" id="1.10.8.540">
    <property type="entry name" value="FHIPEP family, domain 3"/>
    <property type="match status" value="1"/>
</dbReference>
<evidence type="ECO:0000256" key="6">
    <source>
        <dbReference type="ARBA" id="ARBA00022692"/>
    </source>
</evidence>